<dbReference type="Pfam" id="PF18962">
    <property type="entry name" value="Por_Secre_tail"/>
    <property type="match status" value="1"/>
</dbReference>
<dbReference type="InterPro" id="IPR022409">
    <property type="entry name" value="PKD/Chitinase_dom"/>
</dbReference>
<dbReference type="Gene3D" id="2.60.40.10">
    <property type="entry name" value="Immunoglobulins"/>
    <property type="match status" value="1"/>
</dbReference>
<dbReference type="InterPro" id="IPR026444">
    <property type="entry name" value="Secre_tail"/>
</dbReference>
<dbReference type="SUPFAM" id="SSF55486">
    <property type="entry name" value="Metalloproteases ('zincins'), catalytic domain"/>
    <property type="match status" value="1"/>
</dbReference>
<dbReference type="OrthoDB" id="9792152at2"/>
<dbReference type="InterPro" id="IPR000601">
    <property type="entry name" value="PKD_dom"/>
</dbReference>
<sequence length="713" mass="77777">MIINKLRYLLPLICIASWGQSQEVLDPLGNVPCSHVHETEEMLQNASPTDVMRYNQSRQELESFTQQYIQNNLVTATNENRTISYTIPVVFHVIHNGGSENISDAQILDALDILNRDYQMLNSDTSVVVTPFKNLVADIEVEFKLANIDPSGNCTNGITRTVSSVTSDANASGNDRIQAVVNEHGYWPGDEYLNIYIAAQIGGAAGYTYKPSNSGFTGTTMNNGIHILSHYVGSIGTGSTSLSRALTHEVGHWLNLDHLWGGSNNPGLASNCSIDDGVADTPSTLGWTSCNLQGTTCDNNLDNVQNYMEYSYCSRMFTVGQKARMHAALNSSVGGRNNIWSASNLVATGVNNPDQFCKANFQTVSNEVCAGTAVTFQDLSFDAPTSWTWNFPGATPSTSTAQNPVVVYSTPGTYEVSLTATDGSVTDTETKSGYITVLPQVTNLPFLESFVNNAIPSDYWSRNNISGTAQWQKTTSAGYTDNSCAMLFNYSQPDGSEDEFTSQSFDLSGVDPNVGVTMSFRYAYRKRSATDYEVLRIYFSSDCGETWSQRKILFGSQLGSEISTTAWTPQSQSDWKVVHLTNLTSQFWTENFRVKFTFESGGGNNLFIDDINLYNGGPSDEILSITEESVIENFVVYPNPSAGVVNVNFTTAEATQASISVVNILGKVISQTAVNTVVGQNSLRLEDKLAAGTYLVRVSLADGSQQTKKLIVK</sequence>
<dbReference type="CDD" id="cd00146">
    <property type="entry name" value="PKD"/>
    <property type="match status" value="1"/>
</dbReference>
<dbReference type="STRING" id="477690.SAMN05216474_1632"/>
<dbReference type="InterPro" id="IPR024079">
    <property type="entry name" value="MetalloPept_cat_dom_sf"/>
</dbReference>
<keyword evidence="3" id="KW-0479">Metal-binding</keyword>
<dbReference type="NCBIfam" id="TIGR04183">
    <property type="entry name" value="Por_Secre_tail"/>
    <property type="match status" value="1"/>
</dbReference>
<keyword evidence="4" id="KW-0732">Signal</keyword>
<evidence type="ECO:0000256" key="6">
    <source>
        <dbReference type="ARBA" id="ARBA00022833"/>
    </source>
</evidence>
<evidence type="ECO:0000259" key="9">
    <source>
        <dbReference type="PROSITE" id="PS50093"/>
    </source>
</evidence>
<dbReference type="EMBL" id="FPAS01000002">
    <property type="protein sequence ID" value="SFT66349.1"/>
    <property type="molecule type" value="Genomic_DNA"/>
</dbReference>
<comment type="similarity">
    <text evidence="1">Belongs to the peptidase M43B family.</text>
</comment>
<evidence type="ECO:0000256" key="3">
    <source>
        <dbReference type="ARBA" id="ARBA00022723"/>
    </source>
</evidence>
<organism evidence="10 11">
    <name type="scientific">Lishizhenia tianjinensis</name>
    <dbReference type="NCBI Taxonomy" id="477690"/>
    <lineage>
        <taxon>Bacteria</taxon>
        <taxon>Pseudomonadati</taxon>
        <taxon>Bacteroidota</taxon>
        <taxon>Flavobacteriia</taxon>
        <taxon>Flavobacteriales</taxon>
        <taxon>Crocinitomicaceae</taxon>
        <taxon>Lishizhenia</taxon>
    </lineage>
</organism>
<dbReference type="InterPro" id="IPR013783">
    <property type="entry name" value="Ig-like_fold"/>
</dbReference>
<dbReference type="SUPFAM" id="SSF49299">
    <property type="entry name" value="PKD domain"/>
    <property type="match status" value="1"/>
</dbReference>
<evidence type="ECO:0000256" key="8">
    <source>
        <dbReference type="ARBA" id="ARBA00023157"/>
    </source>
</evidence>
<dbReference type="GO" id="GO:0046872">
    <property type="term" value="F:metal ion binding"/>
    <property type="evidence" value="ECO:0007669"/>
    <property type="project" value="UniProtKB-KW"/>
</dbReference>
<dbReference type="SMART" id="SM00089">
    <property type="entry name" value="PKD"/>
    <property type="match status" value="1"/>
</dbReference>
<dbReference type="Pfam" id="PF05572">
    <property type="entry name" value="Peptidase_M43"/>
    <property type="match status" value="1"/>
</dbReference>
<dbReference type="GO" id="GO:0008237">
    <property type="term" value="F:metallopeptidase activity"/>
    <property type="evidence" value="ECO:0007669"/>
    <property type="project" value="UniProtKB-KW"/>
</dbReference>
<keyword evidence="6" id="KW-0862">Zinc</keyword>
<dbReference type="GO" id="GO:0006508">
    <property type="term" value="P:proteolysis"/>
    <property type="evidence" value="ECO:0007669"/>
    <property type="project" value="UniProtKB-KW"/>
</dbReference>
<dbReference type="PANTHER" id="PTHR47466:SF1">
    <property type="entry name" value="METALLOPROTEASE MEP1 (AFU_ORTHOLOGUE AFUA_1G07730)-RELATED"/>
    <property type="match status" value="1"/>
</dbReference>
<dbReference type="Pfam" id="PF18911">
    <property type="entry name" value="PKD_4"/>
    <property type="match status" value="1"/>
</dbReference>
<evidence type="ECO:0000256" key="7">
    <source>
        <dbReference type="ARBA" id="ARBA00023049"/>
    </source>
</evidence>
<dbReference type="Gene3D" id="3.40.390.10">
    <property type="entry name" value="Collagenase (Catalytic Domain)"/>
    <property type="match status" value="1"/>
</dbReference>
<dbReference type="Proteomes" id="UP000236454">
    <property type="component" value="Unassembled WGS sequence"/>
</dbReference>
<keyword evidence="7" id="KW-0482">Metalloprotease</keyword>
<keyword evidence="2" id="KW-0645">Protease</keyword>
<evidence type="ECO:0000256" key="5">
    <source>
        <dbReference type="ARBA" id="ARBA00022801"/>
    </source>
</evidence>
<evidence type="ECO:0000313" key="10">
    <source>
        <dbReference type="EMBL" id="SFT66349.1"/>
    </source>
</evidence>
<dbReference type="AlphaFoldDB" id="A0A1I6ZUH5"/>
<evidence type="ECO:0000256" key="4">
    <source>
        <dbReference type="ARBA" id="ARBA00022729"/>
    </source>
</evidence>
<reference evidence="10 11" key="1">
    <citation type="submission" date="2016-10" db="EMBL/GenBank/DDBJ databases">
        <authorList>
            <person name="de Groot N.N."/>
        </authorList>
    </citation>
    <scope>NUCLEOTIDE SEQUENCE [LARGE SCALE GENOMIC DNA]</scope>
    <source>
        <strain evidence="10 11">CGMCC 1.7005</strain>
    </source>
</reference>
<proteinExistence type="inferred from homology"/>
<protein>
    <submittedName>
        <fullName evidence="10">Por secretion system C-terminal sorting domain-containing protein</fullName>
    </submittedName>
</protein>
<evidence type="ECO:0000313" key="11">
    <source>
        <dbReference type="Proteomes" id="UP000236454"/>
    </source>
</evidence>
<keyword evidence="11" id="KW-1185">Reference proteome</keyword>
<dbReference type="PANTHER" id="PTHR47466">
    <property type="match status" value="1"/>
</dbReference>
<name>A0A1I6ZUH5_9FLAO</name>
<feature type="domain" description="PKD" evidence="9">
    <location>
        <begin position="357"/>
        <end position="422"/>
    </location>
</feature>
<gene>
    <name evidence="10" type="ORF">SAMN05216474_1632</name>
</gene>
<dbReference type="InterPro" id="IPR035986">
    <property type="entry name" value="PKD_dom_sf"/>
</dbReference>
<accession>A0A1I6ZUH5</accession>
<keyword evidence="8" id="KW-1015">Disulfide bond</keyword>
<dbReference type="InterPro" id="IPR008754">
    <property type="entry name" value="Peptidase_M43"/>
</dbReference>
<evidence type="ECO:0000256" key="1">
    <source>
        <dbReference type="ARBA" id="ARBA00008721"/>
    </source>
</evidence>
<dbReference type="RefSeq" id="WP_090248097.1">
    <property type="nucleotide sequence ID" value="NZ_FPAS01000002.1"/>
</dbReference>
<evidence type="ECO:0000256" key="2">
    <source>
        <dbReference type="ARBA" id="ARBA00022670"/>
    </source>
</evidence>
<dbReference type="PROSITE" id="PS50093">
    <property type="entry name" value="PKD"/>
    <property type="match status" value="1"/>
</dbReference>
<keyword evidence="5" id="KW-0378">Hydrolase</keyword>